<evidence type="ECO:0000256" key="1">
    <source>
        <dbReference type="SAM" id="SignalP"/>
    </source>
</evidence>
<evidence type="ECO:0000313" key="2">
    <source>
        <dbReference type="EMBL" id="OWY90248.1"/>
    </source>
</evidence>
<organism evidence="2 3">
    <name type="scientific">Phytophthora megakarya</name>
    <dbReference type="NCBI Taxonomy" id="4795"/>
    <lineage>
        <taxon>Eukaryota</taxon>
        <taxon>Sar</taxon>
        <taxon>Stramenopiles</taxon>
        <taxon>Oomycota</taxon>
        <taxon>Peronosporomycetes</taxon>
        <taxon>Peronosporales</taxon>
        <taxon>Peronosporaceae</taxon>
        <taxon>Phytophthora</taxon>
    </lineage>
</organism>
<feature type="chain" id="PRO_5012488657" evidence="1">
    <location>
        <begin position="23"/>
        <end position="194"/>
    </location>
</feature>
<evidence type="ECO:0000313" key="3">
    <source>
        <dbReference type="Proteomes" id="UP000198211"/>
    </source>
</evidence>
<feature type="non-terminal residue" evidence="2">
    <location>
        <position position="194"/>
    </location>
</feature>
<sequence>MTAKILQIVLLMSSIALVCVEGGIPKPTFDDDQNEIHHKRHLWGADISTTSDEGNDVSEDRVINAATIKEMAETGAQIISTTTKNLVVNTKIAMMQRRTNQLFTRFKVDKVESNLLESMQFKNWAASVSNIYQNTEKSTAVMVVALTNRYGDDTLASMLTSAKEVPETNEVAVKMLKAPIDNWVTLKKPADDVF</sequence>
<name>A0A225UB83_9STRA</name>
<keyword evidence="3" id="KW-1185">Reference proteome</keyword>
<comment type="caution">
    <text evidence="2">The sequence shown here is derived from an EMBL/GenBank/DDBJ whole genome shotgun (WGS) entry which is preliminary data.</text>
</comment>
<proteinExistence type="predicted"/>
<gene>
    <name evidence="2" type="ORF">PHMEG_00041715</name>
</gene>
<dbReference type="EMBL" id="NBNE01023491">
    <property type="protein sequence ID" value="OWY90248.1"/>
    <property type="molecule type" value="Genomic_DNA"/>
</dbReference>
<feature type="signal peptide" evidence="1">
    <location>
        <begin position="1"/>
        <end position="22"/>
    </location>
</feature>
<dbReference type="Proteomes" id="UP000198211">
    <property type="component" value="Unassembled WGS sequence"/>
</dbReference>
<dbReference type="OrthoDB" id="112322at2759"/>
<reference evidence="3" key="1">
    <citation type="submission" date="2017-03" db="EMBL/GenBank/DDBJ databases">
        <title>Phytopthora megakarya and P. palmivora, two closely related causual agents of cacao black pod achieved similar genome size and gene model numbers by different mechanisms.</title>
        <authorList>
            <person name="Ali S."/>
            <person name="Shao J."/>
            <person name="Larry D.J."/>
            <person name="Kronmiller B."/>
            <person name="Shen D."/>
            <person name="Strem M.D."/>
            <person name="Melnick R.L."/>
            <person name="Guiltinan M.J."/>
            <person name="Tyler B.M."/>
            <person name="Meinhardt L.W."/>
            <person name="Bailey B.A."/>
        </authorList>
    </citation>
    <scope>NUCLEOTIDE SEQUENCE [LARGE SCALE GENOMIC DNA]</scope>
    <source>
        <strain evidence="3">zdho120</strain>
    </source>
</reference>
<keyword evidence="1" id="KW-0732">Signal</keyword>
<protein>
    <submittedName>
        <fullName evidence="2">RxLR effector protein</fullName>
    </submittedName>
</protein>
<dbReference type="AlphaFoldDB" id="A0A225UB83"/>
<accession>A0A225UB83</accession>